<feature type="domain" description="Cupin type-2" evidence="1">
    <location>
        <begin position="71"/>
        <end position="127"/>
    </location>
</feature>
<dbReference type="InterPro" id="IPR013096">
    <property type="entry name" value="Cupin_2"/>
</dbReference>
<dbReference type="Proteomes" id="UP000722750">
    <property type="component" value="Unassembled WGS sequence"/>
</dbReference>
<sequence>MNLRNYGIGESRTGILPKGRTLTMDTKNIFSGIKNQSPEEIFETIIKTNQLKIERIVSHGHATRKGYWYDQDNDEWVIVLKGSAGLIFEGNRKEVIMKPGDYVNIPAHQKHRVEWTDANEETIWLAVRYQSETCEV</sequence>
<dbReference type="CDD" id="cd06981">
    <property type="entry name" value="cupin_reut_a1446"/>
    <property type="match status" value="1"/>
</dbReference>
<dbReference type="SUPFAM" id="SSF51182">
    <property type="entry name" value="RmlC-like cupins"/>
    <property type="match status" value="1"/>
</dbReference>
<evidence type="ECO:0000313" key="2">
    <source>
        <dbReference type="EMBL" id="MBS1257614.1"/>
    </source>
</evidence>
<dbReference type="InterPro" id="IPR011051">
    <property type="entry name" value="RmlC_Cupin_sf"/>
</dbReference>
<dbReference type="AlphaFoldDB" id="A0A941W0D0"/>
<organism evidence="2 3">
    <name type="scientific">Candidatus Scalindua arabica</name>
    <dbReference type="NCBI Taxonomy" id="1127984"/>
    <lineage>
        <taxon>Bacteria</taxon>
        <taxon>Pseudomonadati</taxon>
        <taxon>Planctomycetota</taxon>
        <taxon>Candidatus Brocadiia</taxon>
        <taxon>Candidatus Brocadiales</taxon>
        <taxon>Candidatus Scalinduaceae</taxon>
        <taxon>Candidatus Scalindua</taxon>
    </lineage>
</organism>
<proteinExistence type="predicted"/>
<dbReference type="Gene3D" id="2.60.120.10">
    <property type="entry name" value="Jelly Rolls"/>
    <property type="match status" value="1"/>
</dbReference>
<dbReference type="EMBL" id="JAANXD010000027">
    <property type="protein sequence ID" value="MBS1257614.1"/>
    <property type="molecule type" value="Genomic_DNA"/>
</dbReference>
<evidence type="ECO:0000259" key="1">
    <source>
        <dbReference type="Pfam" id="PF07883"/>
    </source>
</evidence>
<dbReference type="InterPro" id="IPR014710">
    <property type="entry name" value="RmlC-like_jellyroll"/>
</dbReference>
<reference evidence="2" key="1">
    <citation type="journal article" date="2021" name="ISME J.">
        <title>Fine-scale metabolic discontinuity in a stratified prokaryote microbiome of a Red Sea deep halocline.</title>
        <authorList>
            <person name="Michoud G."/>
            <person name="Ngugi D.K."/>
            <person name="Barozzi A."/>
            <person name="Merlino G."/>
            <person name="Calleja M.L."/>
            <person name="Delgado-Huertas A."/>
            <person name="Moran X.A.G."/>
            <person name="Daffonchio D."/>
        </authorList>
    </citation>
    <scope>NUCLEOTIDE SEQUENCE</scope>
    <source>
        <strain evidence="2">SuakinDeep_MAG55_1</strain>
    </source>
</reference>
<gene>
    <name evidence="2" type="ORF">MAG551_00658</name>
</gene>
<name>A0A941W0D0_9BACT</name>
<accession>A0A941W0D0</accession>
<evidence type="ECO:0000313" key="3">
    <source>
        <dbReference type="Proteomes" id="UP000722750"/>
    </source>
</evidence>
<protein>
    <recommendedName>
        <fullName evidence="1">Cupin type-2 domain-containing protein</fullName>
    </recommendedName>
</protein>
<dbReference type="Pfam" id="PF07883">
    <property type="entry name" value="Cupin_2"/>
    <property type="match status" value="1"/>
</dbReference>
<comment type="caution">
    <text evidence="2">The sequence shown here is derived from an EMBL/GenBank/DDBJ whole genome shotgun (WGS) entry which is preliminary data.</text>
</comment>